<accession>A0A1I7YQK8</accession>
<keyword evidence="1" id="KW-1185">Reference proteome</keyword>
<organism evidence="1 2">
    <name type="scientific">Steinernema glaseri</name>
    <dbReference type="NCBI Taxonomy" id="37863"/>
    <lineage>
        <taxon>Eukaryota</taxon>
        <taxon>Metazoa</taxon>
        <taxon>Ecdysozoa</taxon>
        <taxon>Nematoda</taxon>
        <taxon>Chromadorea</taxon>
        <taxon>Rhabditida</taxon>
        <taxon>Tylenchina</taxon>
        <taxon>Panagrolaimomorpha</taxon>
        <taxon>Strongyloidoidea</taxon>
        <taxon>Steinernematidae</taxon>
        <taxon>Steinernema</taxon>
    </lineage>
</organism>
<proteinExistence type="predicted"/>
<dbReference type="Proteomes" id="UP000095287">
    <property type="component" value="Unplaced"/>
</dbReference>
<evidence type="ECO:0000313" key="2">
    <source>
        <dbReference type="WBParaSite" id="L893_g18711.t1"/>
    </source>
</evidence>
<dbReference type="WBParaSite" id="L893_g18711.t1">
    <property type="protein sequence ID" value="L893_g18711.t1"/>
    <property type="gene ID" value="L893_g18711"/>
</dbReference>
<dbReference type="AlphaFoldDB" id="A0A1I7YQK8"/>
<evidence type="ECO:0000313" key="1">
    <source>
        <dbReference type="Proteomes" id="UP000095287"/>
    </source>
</evidence>
<name>A0A1I7YQK8_9BILA</name>
<protein>
    <submittedName>
        <fullName evidence="2">DHC_N2 domain-containing protein</fullName>
    </submittedName>
</protein>
<reference evidence="2" key="1">
    <citation type="submission" date="2016-11" db="UniProtKB">
        <authorList>
            <consortium name="WormBaseParasite"/>
        </authorList>
    </citation>
    <scope>IDENTIFICATION</scope>
</reference>
<sequence>MSKARQSLVNKCLVKLALAFEGNHRCCKACRQTSTLPLCLRQRLEYIVESMSVFRQQFGAAFDLQKNANKIVIAYDELDVNETLKGAPSAEALVIAIRNDREVYPKEIFSLLSAEEKEKFTEMARKDNILWINWQLIHGLTFYQECSVLRQYFVESARAGCTFTLHKLLNSIKDATTEGLERLLVLVEEWCNDDVLFLIGDFI</sequence>